<keyword evidence="2" id="KW-0719">Serine esterase</keyword>
<dbReference type="InterPro" id="IPR000073">
    <property type="entry name" value="AB_hydrolase_1"/>
</dbReference>
<evidence type="ECO:0000313" key="4">
    <source>
        <dbReference type="EMBL" id="VEU78149.1"/>
    </source>
</evidence>
<comment type="similarity">
    <text evidence="1">Belongs to the lipase/esterase LIP3/BchO family.</text>
</comment>
<dbReference type="Pfam" id="PF12697">
    <property type="entry name" value="Abhydrolase_6"/>
    <property type="match status" value="1"/>
</dbReference>
<dbReference type="GO" id="GO:0016740">
    <property type="term" value="F:transferase activity"/>
    <property type="evidence" value="ECO:0007669"/>
    <property type="project" value="UniProtKB-KW"/>
</dbReference>
<dbReference type="RefSeq" id="WP_129622995.1">
    <property type="nucleotide sequence ID" value="NZ_LR215043.1"/>
</dbReference>
<dbReference type="GO" id="GO:0016020">
    <property type="term" value="C:membrane"/>
    <property type="evidence" value="ECO:0007669"/>
    <property type="project" value="TreeGrafter"/>
</dbReference>
<sequence length="278" mass="32650">MKKQEIQIFGQNIVYWQDEDFDIRDAKIVLFIHGFGDSGLRIGSIARYTNRNYKLIAIDLPGCGESRDVTKTITLEYYSQIVTEFIKQKIGQQKFWIVAHSMGAHITLMLSKNFENLQYSLLCAPAIYYNDPAWKTFLKEKVPFFIPQTSERLWYNYTWLLAPSEEKLAQMPHIKNKILQTPQAMLDLTYNLFYKLVNDELTNFDYLQTHIKPLWAQYPYKKVLYAEFDKVLPPEMMEVVLKENKVDNLMVKGAGHAIFYSAPELVNNEINKIIEHER</sequence>
<dbReference type="InterPro" id="IPR029058">
    <property type="entry name" value="AB_hydrolase_fold"/>
</dbReference>
<feature type="domain" description="AB hydrolase-1" evidence="3">
    <location>
        <begin position="29"/>
        <end position="267"/>
    </location>
</feature>
<dbReference type="KEGG" id="mcob:NCTC10184_00374"/>
<dbReference type="EMBL" id="LR215043">
    <property type="protein sequence ID" value="VEU78149.1"/>
    <property type="molecule type" value="Genomic_DNA"/>
</dbReference>
<reference evidence="4 5" key="1">
    <citation type="submission" date="2019-01" db="EMBL/GenBank/DDBJ databases">
        <authorList>
            <consortium name="Pathogen Informatics"/>
        </authorList>
    </citation>
    <scope>NUCLEOTIDE SEQUENCE [LARGE SCALE GENOMIC DNA]</scope>
    <source>
        <strain evidence="4 5">NCTC10184</strain>
    </source>
</reference>
<dbReference type="PANTHER" id="PTHR43798:SF33">
    <property type="entry name" value="HYDROLASE, PUTATIVE (AFU_ORTHOLOGUE AFUA_2G14860)-RELATED"/>
    <property type="match status" value="1"/>
</dbReference>
<dbReference type="Gene3D" id="3.40.50.1820">
    <property type="entry name" value="alpha/beta hydrolase"/>
    <property type="match status" value="1"/>
</dbReference>
<evidence type="ECO:0000259" key="3">
    <source>
        <dbReference type="Pfam" id="PF12697"/>
    </source>
</evidence>
<dbReference type="PRINTS" id="PR00111">
    <property type="entry name" value="ABHYDROLASE"/>
</dbReference>
<evidence type="ECO:0000256" key="2">
    <source>
        <dbReference type="ARBA" id="ARBA00022487"/>
    </source>
</evidence>
<evidence type="ECO:0000256" key="1">
    <source>
        <dbReference type="ARBA" id="ARBA00006989"/>
    </source>
</evidence>
<name>A0A449BAF6_9BACT</name>
<dbReference type="Proteomes" id="UP000290876">
    <property type="component" value="Chromosome"/>
</dbReference>
<proteinExistence type="inferred from homology"/>
<dbReference type="AlphaFoldDB" id="A0A449BAF6"/>
<dbReference type="InterPro" id="IPR050266">
    <property type="entry name" value="AB_hydrolase_sf"/>
</dbReference>
<organism evidence="4 5">
    <name type="scientific">Mycoplasmopsis columbinasalis</name>
    <dbReference type="NCBI Taxonomy" id="114880"/>
    <lineage>
        <taxon>Bacteria</taxon>
        <taxon>Bacillati</taxon>
        <taxon>Mycoplasmatota</taxon>
        <taxon>Mycoplasmoidales</taxon>
        <taxon>Metamycoplasmataceae</taxon>
        <taxon>Mycoplasmopsis</taxon>
    </lineage>
</organism>
<accession>A0A449BAF6</accession>
<dbReference type="GO" id="GO:0052689">
    <property type="term" value="F:carboxylic ester hydrolase activity"/>
    <property type="evidence" value="ECO:0007669"/>
    <property type="project" value="UniProtKB-KW"/>
</dbReference>
<gene>
    <name evidence="4" type="ORF">NCTC10184_00374</name>
</gene>
<protein>
    <submittedName>
        <fullName evidence="4">Acetoin dehydrogenase E2 subunit dihydrolipoyllysine-residue acetyltransferase</fullName>
    </submittedName>
</protein>
<dbReference type="SUPFAM" id="SSF53474">
    <property type="entry name" value="alpha/beta-Hydrolases"/>
    <property type="match status" value="1"/>
</dbReference>
<keyword evidence="2" id="KW-0378">Hydrolase</keyword>
<evidence type="ECO:0000313" key="5">
    <source>
        <dbReference type="Proteomes" id="UP000290876"/>
    </source>
</evidence>
<dbReference type="PANTHER" id="PTHR43798">
    <property type="entry name" value="MONOACYLGLYCEROL LIPASE"/>
    <property type="match status" value="1"/>
</dbReference>
<keyword evidence="5" id="KW-1185">Reference proteome</keyword>
<dbReference type="OrthoDB" id="397642at2"/>
<keyword evidence="4" id="KW-0808">Transferase</keyword>